<name>A0A7I8JCZ9_SPIIN</name>
<evidence type="ECO:0000313" key="3">
    <source>
        <dbReference type="Proteomes" id="UP001189122"/>
    </source>
</evidence>
<evidence type="ECO:0000256" key="1">
    <source>
        <dbReference type="SAM" id="MobiDB-lite"/>
    </source>
</evidence>
<feature type="region of interest" description="Disordered" evidence="1">
    <location>
        <begin position="1"/>
        <end position="84"/>
    </location>
</feature>
<sequence>MSRSSGTIPAGRDQSKWQRRPARASSTSQIAKFIPGHILLPAPNGRNWKSIPRKSAGGGGSSRRNLSGRNSSGTSHHSGSVAMA</sequence>
<protein>
    <submittedName>
        <fullName evidence="2">Uncharacterized protein</fullName>
    </submittedName>
</protein>
<dbReference type="Proteomes" id="UP001189122">
    <property type="component" value="Unassembled WGS sequence"/>
</dbReference>
<organism evidence="2">
    <name type="scientific">Spirodela intermedia</name>
    <name type="common">Intermediate duckweed</name>
    <dbReference type="NCBI Taxonomy" id="51605"/>
    <lineage>
        <taxon>Eukaryota</taxon>
        <taxon>Viridiplantae</taxon>
        <taxon>Streptophyta</taxon>
        <taxon>Embryophyta</taxon>
        <taxon>Tracheophyta</taxon>
        <taxon>Spermatophyta</taxon>
        <taxon>Magnoliopsida</taxon>
        <taxon>Liliopsida</taxon>
        <taxon>Araceae</taxon>
        <taxon>Lemnoideae</taxon>
        <taxon>Spirodela</taxon>
    </lineage>
</organism>
<dbReference type="EMBL" id="LR743598">
    <property type="protein sequence ID" value="CAA2628787.1"/>
    <property type="molecule type" value="Genomic_DNA"/>
</dbReference>
<accession>A0A7I8JCZ9</accession>
<gene>
    <name evidence="2" type="ORF">SI7747_11014428</name>
</gene>
<dbReference type="AlphaFoldDB" id="A0A7I8JCZ9"/>
<dbReference type="EMBL" id="CACRZD030000011">
    <property type="protein sequence ID" value="CAA6668034.1"/>
    <property type="molecule type" value="Genomic_DNA"/>
</dbReference>
<proteinExistence type="predicted"/>
<evidence type="ECO:0000313" key="2">
    <source>
        <dbReference type="EMBL" id="CAA2628787.1"/>
    </source>
</evidence>
<keyword evidence="3" id="KW-1185">Reference proteome</keyword>
<feature type="compositionally biased region" description="Low complexity" evidence="1">
    <location>
        <begin position="62"/>
        <end position="73"/>
    </location>
</feature>
<reference evidence="2 3" key="1">
    <citation type="submission" date="2019-12" db="EMBL/GenBank/DDBJ databases">
        <authorList>
            <person name="Scholz U."/>
            <person name="Mascher M."/>
            <person name="Fiebig A."/>
        </authorList>
    </citation>
    <scope>NUCLEOTIDE SEQUENCE</scope>
</reference>